<evidence type="ECO:0000256" key="2">
    <source>
        <dbReference type="ARBA" id="ARBA00022527"/>
    </source>
</evidence>
<comment type="catalytic activity">
    <reaction evidence="8">
        <text>L-seryl-[protein] + ATP = O-phospho-L-seryl-[protein] + ADP + H(+)</text>
        <dbReference type="Rhea" id="RHEA:17989"/>
        <dbReference type="Rhea" id="RHEA-COMP:9863"/>
        <dbReference type="Rhea" id="RHEA-COMP:11604"/>
        <dbReference type="ChEBI" id="CHEBI:15378"/>
        <dbReference type="ChEBI" id="CHEBI:29999"/>
        <dbReference type="ChEBI" id="CHEBI:30616"/>
        <dbReference type="ChEBI" id="CHEBI:83421"/>
        <dbReference type="ChEBI" id="CHEBI:456216"/>
        <dbReference type="EC" id="2.7.11.1"/>
    </reaction>
</comment>
<sequence>MGLNWNTELREIKIEVQADRSFNLQQIIDGTNNFSSKMENGSGRFGEVYEAKLPDQSKLAVRKISPPSEKREKDELKSDIERKISPPSEKREKDELKSDIERKISPPSEKREKDELKSDIDRKISPPSEKREKDELKSDIDRKISPPSEKREKDELKSDNFLDILKSLSHENLVRLLGSYPKKGPYLLINEFMETGSLHKALFEQKHTNTETELDWRARFDICLGIAKGLNYLHEEKGSKIKIVHGNINAKNIFLDKTHAAKLSDFGLATIYNEEDPFAAIKARGSRCMGFCLGEKDLNEFEAERISRRRVYLAPEHALGKAITVKADVYSYGIVVLEIVSGRSNAEYNPNQEADFLLDTAGLLRQQGKLLDLVDKKLGSSFDKKQALTLLHLAMECISQSPTLRPSMSEVVAKLSDIKASASEVVSDIKAEVVSDIKAEVVSDIKASASEVVSDIKPSASEVVSEVVSDSKASASEVVTNPSDSKVSALTSCFMECIQ</sequence>
<keyword evidence="3" id="KW-0808">Transferase</keyword>
<organism evidence="11">
    <name type="scientific">Salix viminalis</name>
    <name type="common">Common osier</name>
    <name type="synonym">Basket willow</name>
    <dbReference type="NCBI Taxonomy" id="40686"/>
    <lineage>
        <taxon>Eukaryota</taxon>
        <taxon>Viridiplantae</taxon>
        <taxon>Streptophyta</taxon>
        <taxon>Embryophyta</taxon>
        <taxon>Tracheophyta</taxon>
        <taxon>Spermatophyta</taxon>
        <taxon>Magnoliopsida</taxon>
        <taxon>eudicotyledons</taxon>
        <taxon>Gunneridae</taxon>
        <taxon>Pentapetalae</taxon>
        <taxon>rosids</taxon>
        <taxon>fabids</taxon>
        <taxon>Malpighiales</taxon>
        <taxon>Salicaceae</taxon>
        <taxon>Saliceae</taxon>
        <taxon>Salix</taxon>
    </lineage>
</organism>
<dbReference type="InterPro" id="IPR052059">
    <property type="entry name" value="CR_Ser/Thr_kinase"/>
</dbReference>
<dbReference type="SUPFAM" id="SSF56112">
    <property type="entry name" value="Protein kinase-like (PK-like)"/>
    <property type="match status" value="1"/>
</dbReference>
<evidence type="ECO:0000256" key="5">
    <source>
        <dbReference type="ARBA" id="ARBA00022777"/>
    </source>
</evidence>
<comment type="catalytic activity">
    <reaction evidence="7">
        <text>L-threonyl-[protein] + ATP = O-phospho-L-threonyl-[protein] + ADP + H(+)</text>
        <dbReference type="Rhea" id="RHEA:46608"/>
        <dbReference type="Rhea" id="RHEA-COMP:11060"/>
        <dbReference type="Rhea" id="RHEA-COMP:11605"/>
        <dbReference type="ChEBI" id="CHEBI:15378"/>
        <dbReference type="ChEBI" id="CHEBI:30013"/>
        <dbReference type="ChEBI" id="CHEBI:30616"/>
        <dbReference type="ChEBI" id="CHEBI:61977"/>
        <dbReference type="ChEBI" id="CHEBI:456216"/>
        <dbReference type="EC" id="2.7.11.1"/>
    </reaction>
</comment>
<dbReference type="Gene3D" id="1.10.510.10">
    <property type="entry name" value="Transferase(Phosphotransferase) domain 1"/>
    <property type="match status" value="1"/>
</dbReference>
<name>A0A6N2N8W4_SALVM</name>
<evidence type="ECO:0000259" key="10">
    <source>
        <dbReference type="PROSITE" id="PS50011"/>
    </source>
</evidence>
<accession>A0A6N2N8W4</accession>
<evidence type="ECO:0000313" key="11">
    <source>
        <dbReference type="EMBL" id="VFU60994.1"/>
    </source>
</evidence>
<dbReference type="GO" id="GO:0004674">
    <property type="term" value="F:protein serine/threonine kinase activity"/>
    <property type="evidence" value="ECO:0007669"/>
    <property type="project" value="UniProtKB-KW"/>
</dbReference>
<dbReference type="EC" id="2.7.11.1" evidence="1"/>
<proteinExistence type="predicted"/>
<dbReference type="PROSITE" id="PS50011">
    <property type="entry name" value="PROTEIN_KINASE_DOM"/>
    <property type="match status" value="1"/>
</dbReference>
<evidence type="ECO:0000256" key="3">
    <source>
        <dbReference type="ARBA" id="ARBA00022679"/>
    </source>
</evidence>
<evidence type="ECO:0000256" key="8">
    <source>
        <dbReference type="ARBA" id="ARBA00048679"/>
    </source>
</evidence>
<dbReference type="InterPro" id="IPR011009">
    <property type="entry name" value="Kinase-like_dom_sf"/>
</dbReference>
<feature type="region of interest" description="Disordered" evidence="9">
    <location>
        <begin position="59"/>
        <end position="155"/>
    </location>
</feature>
<dbReference type="InterPro" id="IPR000719">
    <property type="entry name" value="Prot_kinase_dom"/>
</dbReference>
<evidence type="ECO:0000256" key="6">
    <source>
        <dbReference type="ARBA" id="ARBA00022840"/>
    </source>
</evidence>
<evidence type="ECO:0000256" key="1">
    <source>
        <dbReference type="ARBA" id="ARBA00012513"/>
    </source>
</evidence>
<dbReference type="PANTHER" id="PTHR47973">
    <property type="entry name" value="CYSTEINE-RICH RECEPTOR-LIKE PROTEIN KINASE 3"/>
    <property type="match status" value="1"/>
</dbReference>
<dbReference type="GO" id="GO:0005524">
    <property type="term" value="F:ATP binding"/>
    <property type="evidence" value="ECO:0007669"/>
    <property type="project" value="UniProtKB-KW"/>
</dbReference>
<feature type="domain" description="Protein kinase" evidence="10">
    <location>
        <begin position="34"/>
        <end position="418"/>
    </location>
</feature>
<keyword evidence="2" id="KW-0723">Serine/threonine-protein kinase</keyword>
<evidence type="ECO:0000256" key="4">
    <source>
        <dbReference type="ARBA" id="ARBA00022741"/>
    </source>
</evidence>
<dbReference type="FunFam" id="1.10.510.10:FF:001023">
    <property type="entry name" value="Os07g0541700 protein"/>
    <property type="match status" value="1"/>
</dbReference>
<evidence type="ECO:0000256" key="7">
    <source>
        <dbReference type="ARBA" id="ARBA00047899"/>
    </source>
</evidence>
<dbReference type="AlphaFoldDB" id="A0A6N2N8W4"/>
<dbReference type="Gene3D" id="3.30.200.20">
    <property type="entry name" value="Phosphorylase Kinase, domain 1"/>
    <property type="match status" value="2"/>
</dbReference>
<feature type="compositionally biased region" description="Basic and acidic residues" evidence="9">
    <location>
        <begin position="68"/>
        <end position="155"/>
    </location>
</feature>
<dbReference type="Pfam" id="PF00069">
    <property type="entry name" value="Pkinase"/>
    <property type="match status" value="1"/>
</dbReference>
<gene>
    <name evidence="11" type="ORF">SVIM_LOCUS454568</name>
</gene>
<keyword evidence="5" id="KW-0418">Kinase</keyword>
<protein>
    <recommendedName>
        <fullName evidence="1">non-specific serine/threonine protein kinase</fullName>
        <ecNumber evidence="1">2.7.11.1</ecNumber>
    </recommendedName>
</protein>
<keyword evidence="4" id="KW-0547">Nucleotide-binding</keyword>
<evidence type="ECO:0000256" key="9">
    <source>
        <dbReference type="SAM" id="MobiDB-lite"/>
    </source>
</evidence>
<reference evidence="11" key="1">
    <citation type="submission" date="2019-03" db="EMBL/GenBank/DDBJ databases">
        <authorList>
            <person name="Mank J."/>
            <person name="Almeida P."/>
        </authorList>
    </citation>
    <scope>NUCLEOTIDE SEQUENCE</scope>
    <source>
        <strain evidence="11">78183</strain>
    </source>
</reference>
<dbReference type="EMBL" id="CAADRP010002088">
    <property type="protein sequence ID" value="VFU60994.1"/>
    <property type="molecule type" value="Genomic_DNA"/>
</dbReference>
<keyword evidence="6" id="KW-0067">ATP-binding</keyword>